<dbReference type="Gene3D" id="3.10.350.10">
    <property type="entry name" value="LysM domain"/>
    <property type="match status" value="1"/>
</dbReference>
<evidence type="ECO:0000259" key="1">
    <source>
        <dbReference type="PROSITE" id="PS51782"/>
    </source>
</evidence>
<dbReference type="EMBL" id="CP024923">
    <property type="protein sequence ID" value="ATY30917.1"/>
    <property type="molecule type" value="Genomic_DNA"/>
</dbReference>
<dbReference type="PROSITE" id="PS51782">
    <property type="entry name" value="LYSM"/>
    <property type="match status" value="1"/>
</dbReference>
<dbReference type="Pfam" id="PF19266">
    <property type="entry name" value="CIS_tube"/>
    <property type="match status" value="1"/>
</dbReference>
<dbReference type="InterPro" id="IPR018392">
    <property type="entry name" value="LysM"/>
</dbReference>
<dbReference type="OrthoDB" id="9815939at2"/>
<dbReference type="CDD" id="cd00118">
    <property type="entry name" value="LysM"/>
    <property type="match status" value="1"/>
</dbReference>
<dbReference type="KEGG" id="sphc:CVN68_02050"/>
<accession>A0A2K8MAP5</accession>
<evidence type="ECO:0000313" key="2">
    <source>
        <dbReference type="EMBL" id="ATY30917.1"/>
    </source>
</evidence>
<evidence type="ECO:0000313" key="3">
    <source>
        <dbReference type="Proteomes" id="UP000229081"/>
    </source>
</evidence>
<proteinExistence type="predicted"/>
<reference evidence="2 3" key="1">
    <citation type="submission" date="2017-11" db="EMBL/GenBank/DDBJ databases">
        <title>Complete genome sequence of Sphingomonas sp. Strain Cra20, a psychrotolerant potential plant growth promoting rhizobacteria.</title>
        <authorList>
            <person name="Luo Y."/>
        </authorList>
    </citation>
    <scope>NUCLEOTIDE SEQUENCE [LARGE SCALE GENOMIC DNA]</scope>
    <source>
        <strain evidence="2 3">Cra20</strain>
    </source>
</reference>
<gene>
    <name evidence="2" type="ORF">CVN68_02050</name>
</gene>
<name>A0A2K8MAP5_9SPHN</name>
<sequence>MALVKATLTNVSVANADPIPVLVNPDSYTIATNMLYPDISVPGLRTPLLQFVRGEAKTLAVELFLDKTDTGEALATRLAAIRAFVTIDGELHAPPVCRFHWGDTDFTGVMFEFSEKFSVFDAAGHVLRARVTVKLKEYAPANLQYTEINPQSPDRAKNRAVRKGDRLDLIAAEEYGDPALWPVLAAANGIARPRLLVPGQLLEVPPL</sequence>
<dbReference type="InterPro" id="IPR036779">
    <property type="entry name" value="LysM_dom_sf"/>
</dbReference>
<dbReference type="Proteomes" id="UP000229081">
    <property type="component" value="Chromosome"/>
</dbReference>
<feature type="domain" description="LysM" evidence="1">
    <location>
        <begin position="157"/>
        <end position="204"/>
    </location>
</feature>
<organism evidence="2 3">
    <name type="scientific">Sphingomonas psychrotolerans</name>
    <dbReference type="NCBI Taxonomy" id="1327635"/>
    <lineage>
        <taxon>Bacteria</taxon>
        <taxon>Pseudomonadati</taxon>
        <taxon>Pseudomonadota</taxon>
        <taxon>Alphaproteobacteria</taxon>
        <taxon>Sphingomonadales</taxon>
        <taxon>Sphingomonadaceae</taxon>
        <taxon>Sphingomonas</taxon>
    </lineage>
</organism>
<dbReference type="AlphaFoldDB" id="A0A2K8MAP5"/>
<protein>
    <submittedName>
        <fullName evidence="2">Peptidoglycan-binding protein</fullName>
    </submittedName>
</protein>
<dbReference type="InterPro" id="IPR045361">
    <property type="entry name" value="CIS_tube_prot_N"/>
</dbReference>
<keyword evidence="3" id="KW-1185">Reference proteome</keyword>
<dbReference type="RefSeq" id="WP_100280728.1">
    <property type="nucleotide sequence ID" value="NZ_CP024923.1"/>
</dbReference>